<protein>
    <submittedName>
        <fullName evidence="1">Uncharacterized protein</fullName>
    </submittedName>
</protein>
<dbReference type="EMBL" id="CAJNOT010001447">
    <property type="protein sequence ID" value="CAF1200862.1"/>
    <property type="molecule type" value="Genomic_DNA"/>
</dbReference>
<sequence length="213" mass="24671">MSSMVDESSSIYYHRVTLPTELSSENKIIVNKDEVHFVDQLIDQFNPSQWVYGNVRSNAPIIICFGPQHSSLRIALITYLTVEDITLILFSVEEHLWQWLDLNSSLTVASLILQPIIHSQEIIARSHTYVGIRSILVRCRTTDLITIQRFSRSYRKIDGIFDDDTRLLIKLFIDLTLFSEEIGDQQREDENNEIEAQRNYARALKLCALVKKI</sequence>
<accession>A0A814W6I7</accession>
<organism evidence="1 2">
    <name type="scientific">Rotaria sordida</name>
    <dbReference type="NCBI Taxonomy" id="392033"/>
    <lineage>
        <taxon>Eukaryota</taxon>
        <taxon>Metazoa</taxon>
        <taxon>Spiralia</taxon>
        <taxon>Gnathifera</taxon>
        <taxon>Rotifera</taxon>
        <taxon>Eurotatoria</taxon>
        <taxon>Bdelloidea</taxon>
        <taxon>Philodinida</taxon>
        <taxon>Philodinidae</taxon>
        <taxon>Rotaria</taxon>
    </lineage>
</organism>
<reference evidence="1" key="1">
    <citation type="submission" date="2021-02" db="EMBL/GenBank/DDBJ databases">
        <authorList>
            <person name="Nowell W R."/>
        </authorList>
    </citation>
    <scope>NUCLEOTIDE SEQUENCE</scope>
</reference>
<comment type="caution">
    <text evidence="1">The sequence shown here is derived from an EMBL/GenBank/DDBJ whole genome shotgun (WGS) entry which is preliminary data.</text>
</comment>
<dbReference type="Proteomes" id="UP000663864">
    <property type="component" value="Unassembled WGS sequence"/>
</dbReference>
<gene>
    <name evidence="1" type="ORF">ZHD862_LOCUS22834</name>
</gene>
<proteinExistence type="predicted"/>
<dbReference type="AlphaFoldDB" id="A0A814W6I7"/>
<evidence type="ECO:0000313" key="2">
    <source>
        <dbReference type="Proteomes" id="UP000663864"/>
    </source>
</evidence>
<evidence type="ECO:0000313" key="1">
    <source>
        <dbReference type="EMBL" id="CAF1200862.1"/>
    </source>
</evidence>
<name>A0A814W6I7_9BILA</name>